<accession>C2FUR8</accession>
<gene>
    <name evidence="1" type="ORF">HMPREF0765_1074</name>
</gene>
<dbReference type="EMBL" id="ACHB01000026">
    <property type="protein sequence ID" value="EEI93272.1"/>
    <property type="molecule type" value="Genomic_DNA"/>
</dbReference>
<dbReference type="HOGENOM" id="CLU_1348214_0_0_10"/>
<organism evidence="1 2">
    <name type="scientific">Sphingobacterium spiritivorum ATCC 33300</name>
    <dbReference type="NCBI Taxonomy" id="525372"/>
    <lineage>
        <taxon>Bacteria</taxon>
        <taxon>Pseudomonadati</taxon>
        <taxon>Bacteroidota</taxon>
        <taxon>Sphingobacteriia</taxon>
        <taxon>Sphingobacteriales</taxon>
        <taxon>Sphingobacteriaceae</taxon>
        <taxon>Sphingobacterium</taxon>
    </lineage>
</organism>
<evidence type="ECO:0000313" key="1">
    <source>
        <dbReference type="EMBL" id="EEI93272.1"/>
    </source>
</evidence>
<proteinExistence type="predicted"/>
<evidence type="ECO:0008006" key="3">
    <source>
        <dbReference type="Google" id="ProtNLM"/>
    </source>
</evidence>
<dbReference type="RefSeq" id="WP_003006400.1">
    <property type="nucleotide sequence ID" value="NZ_GG668631.1"/>
</dbReference>
<dbReference type="Proteomes" id="UP000006241">
    <property type="component" value="Unassembled WGS sequence"/>
</dbReference>
<comment type="caution">
    <text evidence="1">The sequence shown here is derived from an EMBL/GenBank/DDBJ whole genome shotgun (WGS) entry which is preliminary data.</text>
</comment>
<sequence length="203" mass="22994">MKLLLLLVLIWGSAMNGYAQIDSLNVSVQKTNSIIYWEGYIGAGGGGLLLGTSANYQWKKSLFTARFTGITKIETDIIHPLVPFPIFKLKEQYNEPALLYGYRYINNGLSLSASAGISYNHRKKYSSTDNLDLEHYDYVGMPFELNLKWFNSTKRRFRILYIIPVSRPTGFSRSIGFKVIGNVSRFSYIGAGLTYGLGFHKLY</sequence>
<evidence type="ECO:0000313" key="2">
    <source>
        <dbReference type="Proteomes" id="UP000006241"/>
    </source>
</evidence>
<name>C2FUR8_SPHSI</name>
<reference evidence="1 2" key="1">
    <citation type="submission" date="2009-01" db="EMBL/GenBank/DDBJ databases">
        <authorList>
            <person name="Qin X."/>
            <person name="Bachman B."/>
            <person name="Battles P."/>
            <person name="Bell A."/>
            <person name="Bess C."/>
            <person name="Bickham C."/>
            <person name="Chaboub L."/>
            <person name="Chen D."/>
            <person name="Coyle M."/>
            <person name="Deiros D.R."/>
            <person name="Dinh H."/>
            <person name="Forbes L."/>
            <person name="Fowler G."/>
            <person name="Francisco L."/>
            <person name="Fu Q."/>
            <person name="Gubbala S."/>
            <person name="Hale W."/>
            <person name="Han Y."/>
            <person name="Hemphill L."/>
            <person name="Highlander S.K."/>
            <person name="Hirani K."/>
            <person name="Hogues M."/>
            <person name="Jackson L."/>
            <person name="Jakkamsetti A."/>
            <person name="Javaid M."/>
            <person name="Jiang H."/>
            <person name="Korchina V."/>
            <person name="Kovar C."/>
            <person name="Lara F."/>
            <person name="Lee S."/>
            <person name="Mata R."/>
            <person name="Mathew T."/>
            <person name="Moen C."/>
            <person name="Morales K."/>
            <person name="Munidasa M."/>
            <person name="Nazareth L."/>
            <person name="Ngo R."/>
            <person name="Nguyen L."/>
            <person name="Okwuonu G."/>
            <person name="Ongeri F."/>
            <person name="Patil S."/>
            <person name="Petrosino J."/>
            <person name="Pham C."/>
            <person name="Pham P."/>
            <person name="Pu L.-L."/>
            <person name="Puazo M."/>
            <person name="Raj R."/>
            <person name="Reid J."/>
            <person name="Rouhana J."/>
            <person name="Saada N."/>
            <person name="Shang Y."/>
            <person name="Simmons D."/>
            <person name="Thornton R."/>
            <person name="Warren J."/>
            <person name="Weissenberger G."/>
            <person name="Zhang J."/>
            <person name="Zhang L."/>
            <person name="Zhou C."/>
            <person name="Zhu D."/>
            <person name="Muzny D."/>
            <person name="Worley K."/>
            <person name="Gibbs R."/>
        </authorList>
    </citation>
    <scope>NUCLEOTIDE SEQUENCE [LARGE SCALE GENOMIC DNA]</scope>
    <source>
        <strain evidence="1 2">ATCC 33300</strain>
    </source>
</reference>
<protein>
    <recommendedName>
        <fullName evidence="3">Outer membrane protein beta-barrel domain-containing protein</fullName>
    </recommendedName>
</protein>
<dbReference type="AlphaFoldDB" id="C2FUR8"/>